<evidence type="ECO:0008006" key="5">
    <source>
        <dbReference type="Google" id="ProtNLM"/>
    </source>
</evidence>
<dbReference type="InterPro" id="IPR002885">
    <property type="entry name" value="PPR_rpt"/>
</dbReference>
<name>A0AAV6JG32_9ERIC</name>
<proteinExistence type="predicted"/>
<dbReference type="InterPro" id="IPR011990">
    <property type="entry name" value="TPR-like_helical_dom_sf"/>
</dbReference>
<keyword evidence="4" id="KW-1185">Reference proteome</keyword>
<accession>A0AAV6JG32</accession>
<dbReference type="AlphaFoldDB" id="A0AAV6JG32"/>
<dbReference type="InterPro" id="IPR046960">
    <property type="entry name" value="PPR_At4g14850-like_plant"/>
</dbReference>
<gene>
    <name evidence="3" type="ORF">RHGRI_019461</name>
</gene>
<dbReference type="GO" id="GO:0003723">
    <property type="term" value="F:RNA binding"/>
    <property type="evidence" value="ECO:0007669"/>
    <property type="project" value="InterPro"/>
</dbReference>
<dbReference type="NCBIfam" id="TIGR00756">
    <property type="entry name" value="PPR"/>
    <property type="match status" value="4"/>
</dbReference>
<feature type="repeat" description="PPR" evidence="2">
    <location>
        <begin position="80"/>
        <end position="114"/>
    </location>
</feature>
<dbReference type="PROSITE" id="PS51375">
    <property type="entry name" value="PPR"/>
    <property type="match status" value="2"/>
</dbReference>
<organism evidence="3 4">
    <name type="scientific">Rhododendron griersonianum</name>
    <dbReference type="NCBI Taxonomy" id="479676"/>
    <lineage>
        <taxon>Eukaryota</taxon>
        <taxon>Viridiplantae</taxon>
        <taxon>Streptophyta</taxon>
        <taxon>Embryophyta</taxon>
        <taxon>Tracheophyta</taxon>
        <taxon>Spermatophyta</taxon>
        <taxon>Magnoliopsida</taxon>
        <taxon>eudicotyledons</taxon>
        <taxon>Gunneridae</taxon>
        <taxon>Pentapetalae</taxon>
        <taxon>asterids</taxon>
        <taxon>Ericales</taxon>
        <taxon>Ericaceae</taxon>
        <taxon>Ericoideae</taxon>
        <taxon>Rhodoreae</taxon>
        <taxon>Rhododendron</taxon>
    </lineage>
</organism>
<comment type="caution">
    <text evidence="3">The sequence shown here is derived from an EMBL/GenBank/DDBJ whole genome shotgun (WGS) entry which is preliminary data.</text>
</comment>
<keyword evidence="1" id="KW-0677">Repeat</keyword>
<dbReference type="GO" id="GO:0009451">
    <property type="term" value="P:RNA modification"/>
    <property type="evidence" value="ECO:0007669"/>
    <property type="project" value="InterPro"/>
</dbReference>
<feature type="repeat" description="PPR" evidence="2">
    <location>
        <begin position="18"/>
        <end position="52"/>
    </location>
</feature>
<dbReference type="Proteomes" id="UP000823749">
    <property type="component" value="Chromosome 7"/>
</dbReference>
<dbReference type="Pfam" id="PF01535">
    <property type="entry name" value="PPR"/>
    <property type="match status" value="4"/>
</dbReference>
<evidence type="ECO:0000256" key="2">
    <source>
        <dbReference type="PROSITE-ProRule" id="PRU00708"/>
    </source>
</evidence>
<evidence type="ECO:0000313" key="4">
    <source>
        <dbReference type="Proteomes" id="UP000823749"/>
    </source>
</evidence>
<evidence type="ECO:0000313" key="3">
    <source>
        <dbReference type="EMBL" id="KAG5538918.1"/>
    </source>
</evidence>
<dbReference type="EMBL" id="JACTNZ010000007">
    <property type="protein sequence ID" value="KAG5538918.1"/>
    <property type="molecule type" value="Genomic_DNA"/>
</dbReference>
<reference evidence="3" key="1">
    <citation type="submission" date="2020-08" db="EMBL/GenBank/DDBJ databases">
        <title>Plant Genome Project.</title>
        <authorList>
            <person name="Zhang R.-G."/>
        </authorList>
    </citation>
    <scope>NUCLEOTIDE SEQUENCE</scope>
    <source>
        <strain evidence="3">WSP0</strain>
        <tissue evidence="3">Leaf</tissue>
    </source>
</reference>
<dbReference type="Gene3D" id="1.25.40.10">
    <property type="entry name" value="Tetratricopeptide repeat domain"/>
    <property type="match status" value="2"/>
</dbReference>
<sequence length="217" mass="24930">MGCLEASRELFSRMCDRDVGLWTTMITCLSRAGDMESARVLFEDMPNKEAVTWIAMIRGYIHNHRVEDARKLLTEMPHRETVAWNSMILGYVQNGRLEDALDLFTQMPRPNIVSWNSILQGYVQQGLADEGWKYFKAMQNDWNLIPKPEHYACMVDLLCFCSWNECHVSYGWIGADLHFNLLAAMFNLYLFLHAPLISLPMALSEGPARAPYLMISA</sequence>
<protein>
    <recommendedName>
        <fullName evidence="5">Pentatricopeptide repeat-containing protein</fullName>
    </recommendedName>
</protein>
<evidence type="ECO:0000256" key="1">
    <source>
        <dbReference type="ARBA" id="ARBA00022737"/>
    </source>
</evidence>
<dbReference type="PANTHER" id="PTHR47926">
    <property type="entry name" value="PENTATRICOPEPTIDE REPEAT-CONTAINING PROTEIN"/>
    <property type="match status" value="1"/>
</dbReference>